<sequence length="97" mass="10694">MAAFPFLGRRLMTPGNPFFAIQFLLSLHEERLIQLGRLLLSRSPEQGIAERAFDVANQLNHGAHLLTDPREKEALCRLNLLAGTKAKASVARGRSSA</sequence>
<dbReference type="STRING" id="448385.sce2315"/>
<dbReference type="EMBL" id="AM746676">
    <property type="protein sequence ID" value="CAN92474.1"/>
    <property type="molecule type" value="Genomic_DNA"/>
</dbReference>
<proteinExistence type="predicted"/>
<evidence type="ECO:0000313" key="1">
    <source>
        <dbReference type="EMBL" id="CAN92474.1"/>
    </source>
</evidence>
<organism evidence="1 2">
    <name type="scientific">Sorangium cellulosum (strain So ce56)</name>
    <name type="common">Polyangium cellulosum (strain So ce56)</name>
    <dbReference type="NCBI Taxonomy" id="448385"/>
    <lineage>
        <taxon>Bacteria</taxon>
        <taxon>Pseudomonadati</taxon>
        <taxon>Myxococcota</taxon>
        <taxon>Polyangia</taxon>
        <taxon>Polyangiales</taxon>
        <taxon>Polyangiaceae</taxon>
        <taxon>Sorangium</taxon>
    </lineage>
</organism>
<protein>
    <submittedName>
        <fullName evidence="1">Uncharacterized protein</fullName>
    </submittedName>
</protein>
<gene>
    <name evidence="1" type="ordered locus">sce2315</name>
</gene>
<name>A9G153_SORC5</name>
<evidence type="ECO:0000313" key="2">
    <source>
        <dbReference type="Proteomes" id="UP000002139"/>
    </source>
</evidence>
<keyword evidence="2" id="KW-1185">Reference proteome</keyword>
<dbReference type="KEGG" id="scl:sce2315"/>
<accession>A9G153</accession>
<dbReference type="AlphaFoldDB" id="A9G153"/>
<dbReference type="Proteomes" id="UP000002139">
    <property type="component" value="Chromosome"/>
</dbReference>
<reference evidence="1 2" key="1">
    <citation type="journal article" date="2007" name="Nat. Biotechnol.">
        <title>Complete genome sequence of the myxobacterium Sorangium cellulosum.</title>
        <authorList>
            <person name="Schneiker S."/>
            <person name="Perlova O."/>
            <person name="Kaiser O."/>
            <person name="Gerth K."/>
            <person name="Alici A."/>
            <person name="Altmeyer M.O."/>
            <person name="Bartels D."/>
            <person name="Bekel T."/>
            <person name="Beyer S."/>
            <person name="Bode E."/>
            <person name="Bode H.B."/>
            <person name="Bolten C.J."/>
            <person name="Choudhuri J.V."/>
            <person name="Doss S."/>
            <person name="Elnakady Y.A."/>
            <person name="Frank B."/>
            <person name="Gaigalat L."/>
            <person name="Goesmann A."/>
            <person name="Groeger C."/>
            <person name="Gross F."/>
            <person name="Jelsbak L."/>
            <person name="Jelsbak L."/>
            <person name="Kalinowski J."/>
            <person name="Kegler C."/>
            <person name="Knauber T."/>
            <person name="Konietzny S."/>
            <person name="Kopp M."/>
            <person name="Krause L."/>
            <person name="Krug D."/>
            <person name="Linke B."/>
            <person name="Mahmud T."/>
            <person name="Martinez-Arias R."/>
            <person name="McHardy A.C."/>
            <person name="Merai M."/>
            <person name="Meyer F."/>
            <person name="Mormann S."/>
            <person name="Munoz-Dorado J."/>
            <person name="Perez J."/>
            <person name="Pradella S."/>
            <person name="Rachid S."/>
            <person name="Raddatz G."/>
            <person name="Rosenau F."/>
            <person name="Rueckert C."/>
            <person name="Sasse F."/>
            <person name="Scharfe M."/>
            <person name="Schuster S.C."/>
            <person name="Suen G."/>
            <person name="Treuner-Lange A."/>
            <person name="Velicer G.J."/>
            <person name="Vorholter F.-J."/>
            <person name="Weissman K.J."/>
            <person name="Welch R.D."/>
            <person name="Wenzel S.C."/>
            <person name="Whitworth D.E."/>
            <person name="Wilhelm S."/>
            <person name="Wittmann C."/>
            <person name="Bloecker H."/>
            <person name="Puehler A."/>
            <person name="Mueller R."/>
        </authorList>
    </citation>
    <scope>NUCLEOTIDE SEQUENCE [LARGE SCALE GENOMIC DNA]</scope>
    <source>
        <strain evidence="2">So ce56</strain>
    </source>
</reference>
<dbReference type="eggNOG" id="COG3899">
    <property type="taxonomic scope" value="Bacteria"/>
</dbReference>
<dbReference type="HOGENOM" id="CLU_2345193_0_0_7"/>